<dbReference type="SUPFAM" id="SSF53807">
    <property type="entry name" value="Helical backbone' metal receptor"/>
    <property type="match status" value="1"/>
</dbReference>
<dbReference type="InterPro" id="IPR050902">
    <property type="entry name" value="ABC_Transporter_SBP"/>
</dbReference>
<dbReference type="NCBIfam" id="NF038402">
    <property type="entry name" value="TroA_like"/>
    <property type="match status" value="1"/>
</dbReference>
<evidence type="ECO:0000313" key="4">
    <source>
        <dbReference type="EMBL" id="GAA6146445.1"/>
    </source>
</evidence>
<dbReference type="InterPro" id="IPR054828">
    <property type="entry name" value="Vit_B12_bind_prot"/>
</dbReference>
<evidence type="ECO:0000259" key="3">
    <source>
        <dbReference type="PROSITE" id="PS50983"/>
    </source>
</evidence>
<keyword evidence="5" id="KW-1185">Reference proteome</keyword>
<reference evidence="4 5" key="1">
    <citation type="submission" date="2024-04" db="EMBL/GenBank/DDBJ databases">
        <title>Draft genome sequence of Thalassolituus maritimus NBRC 116585.</title>
        <authorList>
            <person name="Miyakawa T."/>
            <person name="Kusuya Y."/>
            <person name="Miura T."/>
        </authorList>
    </citation>
    <scope>NUCLEOTIDE SEQUENCE [LARGE SCALE GENOMIC DNA]</scope>
    <source>
        <strain evidence="4 5">5NW40-0001</strain>
    </source>
</reference>
<dbReference type="PROSITE" id="PS50983">
    <property type="entry name" value="FE_B12_PBP"/>
    <property type="match status" value="1"/>
</dbReference>
<dbReference type="Proteomes" id="UP001481413">
    <property type="component" value="Unassembled WGS sequence"/>
</dbReference>
<dbReference type="Pfam" id="PF01497">
    <property type="entry name" value="Peripla_BP_2"/>
    <property type="match status" value="1"/>
</dbReference>
<evidence type="ECO:0000313" key="5">
    <source>
        <dbReference type="Proteomes" id="UP001481413"/>
    </source>
</evidence>
<keyword evidence="1 2" id="KW-0732">Signal</keyword>
<dbReference type="Gene3D" id="3.40.50.1980">
    <property type="entry name" value="Nitrogenase molybdenum iron protein domain"/>
    <property type="match status" value="2"/>
</dbReference>
<evidence type="ECO:0000256" key="1">
    <source>
        <dbReference type="ARBA" id="ARBA00022729"/>
    </source>
</evidence>
<feature type="domain" description="Fe/B12 periplasmic-binding" evidence="3">
    <location>
        <begin position="22"/>
        <end position="271"/>
    </location>
</feature>
<dbReference type="CDD" id="cd01144">
    <property type="entry name" value="BtuF"/>
    <property type="match status" value="1"/>
</dbReference>
<dbReference type="InterPro" id="IPR002491">
    <property type="entry name" value="ABC_transptr_periplasmic_BD"/>
</dbReference>
<gene>
    <name evidence="4" type="ORF">NBRC116585_25630</name>
</gene>
<comment type="caution">
    <text evidence="4">The sequence shown here is derived from an EMBL/GenBank/DDBJ whole genome shotgun (WGS) entry which is preliminary data.</text>
</comment>
<name>A0ABQ0A2F0_9GAMM</name>
<proteinExistence type="predicted"/>
<evidence type="ECO:0000256" key="2">
    <source>
        <dbReference type="SAM" id="SignalP"/>
    </source>
</evidence>
<dbReference type="PANTHER" id="PTHR30535:SF34">
    <property type="entry name" value="MOLYBDATE-BINDING PROTEIN MOLA"/>
    <property type="match status" value="1"/>
</dbReference>
<sequence>MRRVVVALTLILCAPLAMSVERIVTLSPSSTEMLFEMGVGDRIVGTVEYADFPEAATRIPRIGSYAGINIESVVALEPDLIVAWKSGNKASDLEKLESLGLSVIYIDPKTMNAVADDMERLGTAVGESEQGRAVASRFREHYQDLLATYSSQRAVRVFYQLSFEPLRTVGQGSWVDALIKDCGGENVFAEAKAHYPVVAFESVISRDPEVIIMSSHTSVTDEKEALWGDWPSVTAVKNNAMIPVNSSTLLRAGPRAIEGLALLCQAIHQAR</sequence>
<protein>
    <submittedName>
        <fullName evidence="4">Cobalamin-binding protein</fullName>
    </submittedName>
</protein>
<feature type="chain" id="PRO_5045397519" evidence="2">
    <location>
        <begin position="20"/>
        <end position="271"/>
    </location>
</feature>
<accession>A0ABQ0A2F0</accession>
<organism evidence="4 5">
    <name type="scientific">Thalassolituus maritimus</name>
    <dbReference type="NCBI Taxonomy" id="484498"/>
    <lineage>
        <taxon>Bacteria</taxon>
        <taxon>Pseudomonadati</taxon>
        <taxon>Pseudomonadota</taxon>
        <taxon>Gammaproteobacteria</taxon>
        <taxon>Oceanospirillales</taxon>
        <taxon>Oceanospirillaceae</taxon>
        <taxon>Thalassolituus</taxon>
    </lineage>
</organism>
<dbReference type="PANTHER" id="PTHR30535">
    <property type="entry name" value="VITAMIN B12-BINDING PROTEIN"/>
    <property type="match status" value="1"/>
</dbReference>
<dbReference type="EMBL" id="BAABWH010000007">
    <property type="protein sequence ID" value="GAA6146445.1"/>
    <property type="molecule type" value="Genomic_DNA"/>
</dbReference>
<feature type="signal peptide" evidence="2">
    <location>
        <begin position="1"/>
        <end position="19"/>
    </location>
</feature>
<dbReference type="RefSeq" id="WP_353295666.1">
    <property type="nucleotide sequence ID" value="NZ_BAABWH010000007.1"/>
</dbReference>